<reference evidence="3" key="1">
    <citation type="journal article" date="2019" name="Int. J. Syst. Evol. Microbiol.">
        <title>The Global Catalogue of Microorganisms (GCM) 10K type strain sequencing project: providing services to taxonomists for standard genome sequencing and annotation.</title>
        <authorList>
            <consortium name="The Broad Institute Genomics Platform"/>
            <consortium name="The Broad Institute Genome Sequencing Center for Infectious Disease"/>
            <person name="Wu L."/>
            <person name="Ma J."/>
        </authorList>
    </citation>
    <scope>NUCLEOTIDE SEQUENCE [LARGE SCALE GENOMIC DNA]</scope>
    <source>
        <strain evidence="3">JCM 17626</strain>
    </source>
</reference>
<evidence type="ECO:0000313" key="3">
    <source>
        <dbReference type="Proteomes" id="UP001501772"/>
    </source>
</evidence>
<organism evidence="2 3">
    <name type="scientific">Pedobacter jeongneungensis</name>
    <dbReference type="NCBI Taxonomy" id="947309"/>
    <lineage>
        <taxon>Bacteria</taxon>
        <taxon>Pseudomonadati</taxon>
        <taxon>Bacteroidota</taxon>
        <taxon>Sphingobacteriia</taxon>
        <taxon>Sphingobacteriales</taxon>
        <taxon>Sphingobacteriaceae</taxon>
        <taxon>Pedobacter</taxon>
    </lineage>
</organism>
<protein>
    <recommendedName>
        <fullName evidence="1">Beta-lactamase-related domain-containing protein</fullName>
    </recommendedName>
</protein>
<dbReference type="InterPro" id="IPR001466">
    <property type="entry name" value="Beta-lactam-related"/>
</dbReference>
<comment type="caution">
    <text evidence="2">The sequence shown here is derived from an EMBL/GenBank/DDBJ whole genome shotgun (WGS) entry which is preliminary data.</text>
</comment>
<sequence>MKFYKVPGLSIAVIKNYKIDFVKAYGMADAESGIPINDKTLFQAASISKSLNGLAIIKLFESKKLDLYADINQYLKSWKFPYDSLSKGKKISTANLLSHTAGLNVHGFAGYEKGKPLPSLIQILNGTPPANSAPIRSIFAPGLRDQYSGGGITISQLLLTDISGQPYEKYLAEQVLRPLGMLSSTFAQPAVNVAKGLLATGYNSEGKPITGKYHIYPEQAAAGLWTNPTDLSKYIIETQLSLAGRSSKVLDQQNTKLRLSPYMNVDGAALGVFIEDYNGIKYFGHGGANEGFRCGYYGSMEGGNGLVIMVNSDNGEIIQELINSISTVYSFKGLSKSRTITIASVSDHDLNSYLGKYQLTPDLVLTISREGKKLYAQATGQSRIEAFAETSSKFVFKDIQATMEFVKDQAGVVKELIFIQGDIIHAKKL</sequence>
<dbReference type="Gene3D" id="3.40.710.10">
    <property type="entry name" value="DD-peptidase/beta-lactamase superfamily"/>
    <property type="match status" value="1"/>
</dbReference>
<accession>A0ABP8B331</accession>
<dbReference type="EMBL" id="BAABBY010000001">
    <property type="protein sequence ID" value="GAA4196965.1"/>
    <property type="molecule type" value="Genomic_DNA"/>
</dbReference>
<name>A0ABP8B331_9SPHI</name>
<dbReference type="PANTHER" id="PTHR46825:SF12">
    <property type="entry name" value="PENICILLIN-BINDING PROTEIN 4"/>
    <property type="match status" value="1"/>
</dbReference>
<dbReference type="RefSeq" id="WP_344848863.1">
    <property type="nucleotide sequence ID" value="NZ_BAABBY010000001.1"/>
</dbReference>
<dbReference type="PANTHER" id="PTHR46825">
    <property type="entry name" value="D-ALANYL-D-ALANINE-CARBOXYPEPTIDASE/ENDOPEPTIDASE AMPH"/>
    <property type="match status" value="1"/>
</dbReference>
<dbReference type="InterPro" id="IPR012338">
    <property type="entry name" value="Beta-lactam/transpept-like"/>
</dbReference>
<gene>
    <name evidence="2" type="ORF">GCM10022289_03460</name>
</gene>
<dbReference type="InterPro" id="IPR050491">
    <property type="entry name" value="AmpC-like"/>
</dbReference>
<dbReference type="Pfam" id="PF00144">
    <property type="entry name" value="Beta-lactamase"/>
    <property type="match status" value="1"/>
</dbReference>
<dbReference type="Proteomes" id="UP001501772">
    <property type="component" value="Unassembled WGS sequence"/>
</dbReference>
<evidence type="ECO:0000313" key="2">
    <source>
        <dbReference type="EMBL" id="GAA4196965.1"/>
    </source>
</evidence>
<keyword evidence="3" id="KW-1185">Reference proteome</keyword>
<feature type="domain" description="Beta-lactamase-related" evidence="1">
    <location>
        <begin position="4"/>
        <end position="315"/>
    </location>
</feature>
<evidence type="ECO:0000259" key="1">
    <source>
        <dbReference type="Pfam" id="PF00144"/>
    </source>
</evidence>
<proteinExistence type="predicted"/>
<dbReference type="SUPFAM" id="SSF56601">
    <property type="entry name" value="beta-lactamase/transpeptidase-like"/>
    <property type="match status" value="1"/>
</dbReference>